<evidence type="ECO:0000313" key="2">
    <source>
        <dbReference type="Proteomes" id="UP000285456"/>
    </source>
</evidence>
<proteinExistence type="predicted"/>
<evidence type="ECO:0000313" key="1">
    <source>
        <dbReference type="EMBL" id="RHW30114.1"/>
    </source>
</evidence>
<gene>
    <name evidence="1" type="ORF">D1B32_18765</name>
</gene>
<sequence>MGLIIAAKFELEFSFETEEIIMTSEYLEEGQVVEGEYEIEILEINEDSYVFNFIDLNTGEEYIVDSTQIEASALPVIVYFIGSQVASSTYW</sequence>
<dbReference type="EMBL" id="QWEH01000016">
    <property type="protein sequence ID" value="RHW30114.1"/>
    <property type="molecule type" value="Genomic_DNA"/>
</dbReference>
<keyword evidence="2" id="KW-1185">Reference proteome</keyword>
<dbReference type="AlphaFoldDB" id="A0A417YC94"/>
<accession>A0A417YC94</accession>
<dbReference type="NCBIfam" id="NF038340">
    <property type="entry name" value="SAR2788_fam"/>
    <property type="match status" value="1"/>
</dbReference>
<name>A0A417YC94_9BACI</name>
<protein>
    <submittedName>
        <fullName evidence="1">Uncharacterized protein</fullName>
    </submittedName>
</protein>
<comment type="caution">
    <text evidence="1">The sequence shown here is derived from an EMBL/GenBank/DDBJ whole genome shotgun (WGS) entry which is preliminary data.</text>
</comment>
<organism evidence="1 2">
    <name type="scientific">Oceanobacillus profundus</name>
    <dbReference type="NCBI Taxonomy" id="372463"/>
    <lineage>
        <taxon>Bacteria</taxon>
        <taxon>Bacillati</taxon>
        <taxon>Bacillota</taxon>
        <taxon>Bacilli</taxon>
        <taxon>Bacillales</taxon>
        <taxon>Bacillaceae</taxon>
        <taxon>Oceanobacillus</taxon>
    </lineage>
</organism>
<dbReference type="Proteomes" id="UP000285456">
    <property type="component" value="Unassembled WGS sequence"/>
</dbReference>
<reference evidence="1 2" key="1">
    <citation type="journal article" date="2007" name="Int. J. Syst. Evol. Microbiol.">
        <title>Oceanobacillus profundus sp. nov., isolated from a deep-sea sediment core.</title>
        <authorList>
            <person name="Kim Y.G."/>
            <person name="Choi D.H."/>
            <person name="Hyun S."/>
            <person name="Cho B.C."/>
        </authorList>
    </citation>
    <scope>NUCLEOTIDE SEQUENCE [LARGE SCALE GENOMIC DNA]</scope>
    <source>
        <strain evidence="1 2">DSM 18246</strain>
    </source>
</reference>
<dbReference type="RefSeq" id="WP_095312677.1">
    <property type="nucleotide sequence ID" value="NZ_JAMAWL010000003.1"/>
</dbReference>